<evidence type="ECO:0000313" key="1">
    <source>
        <dbReference type="EMBL" id="KAH7964886.1"/>
    </source>
</evidence>
<proteinExistence type="predicted"/>
<sequence>MKNQQMPPPQQGSEKKELAGSKESTLSQTLNLATKPPSHHGAVVALFVLVVLTTVCVVVAAIVIAFIEGAKGSDEGTSEVTIIDYKPSVSKLGNYSHWAAATDAMACAGASRWMYKNGGNAIDAAVASLLCNTLVLPASSGIGGGFVATIYSA</sequence>
<reference evidence="1" key="1">
    <citation type="submission" date="2020-05" db="EMBL/GenBank/DDBJ databases">
        <title>Large-scale comparative analyses of tick genomes elucidate their genetic diversity and vector capacities.</title>
        <authorList>
            <person name="Jia N."/>
            <person name="Wang J."/>
            <person name="Shi W."/>
            <person name="Du L."/>
            <person name="Sun Y."/>
            <person name="Zhan W."/>
            <person name="Jiang J."/>
            <person name="Wang Q."/>
            <person name="Zhang B."/>
            <person name="Ji P."/>
            <person name="Sakyi L.B."/>
            <person name="Cui X."/>
            <person name="Yuan T."/>
            <person name="Jiang B."/>
            <person name="Yang W."/>
            <person name="Lam T.T.-Y."/>
            <person name="Chang Q."/>
            <person name="Ding S."/>
            <person name="Wang X."/>
            <person name="Zhu J."/>
            <person name="Ruan X."/>
            <person name="Zhao L."/>
            <person name="Wei J."/>
            <person name="Que T."/>
            <person name="Du C."/>
            <person name="Cheng J."/>
            <person name="Dai P."/>
            <person name="Han X."/>
            <person name="Huang E."/>
            <person name="Gao Y."/>
            <person name="Liu J."/>
            <person name="Shao H."/>
            <person name="Ye R."/>
            <person name="Li L."/>
            <person name="Wei W."/>
            <person name="Wang X."/>
            <person name="Wang C."/>
            <person name="Yang T."/>
            <person name="Huo Q."/>
            <person name="Li W."/>
            <person name="Guo W."/>
            <person name="Chen H."/>
            <person name="Zhou L."/>
            <person name="Ni X."/>
            <person name="Tian J."/>
            <person name="Zhou Y."/>
            <person name="Sheng Y."/>
            <person name="Liu T."/>
            <person name="Pan Y."/>
            <person name="Xia L."/>
            <person name="Li J."/>
            <person name="Zhao F."/>
            <person name="Cao W."/>
        </authorList>
    </citation>
    <scope>NUCLEOTIDE SEQUENCE</scope>
    <source>
        <strain evidence="1">Dsil-2018</strain>
    </source>
</reference>
<dbReference type="Proteomes" id="UP000821865">
    <property type="component" value="Chromosome 2"/>
</dbReference>
<protein>
    <submittedName>
        <fullName evidence="1">Uncharacterized protein</fullName>
    </submittedName>
</protein>
<comment type="caution">
    <text evidence="1">The sequence shown here is derived from an EMBL/GenBank/DDBJ whole genome shotgun (WGS) entry which is preliminary data.</text>
</comment>
<gene>
    <name evidence="1" type="ORF">HPB49_002274</name>
</gene>
<evidence type="ECO:0000313" key="2">
    <source>
        <dbReference type="Proteomes" id="UP000821865"/>
    </source>
</evidence>
<keyword evidence="2" id="KW-1185">Reference proteome</keyword>
<dbReference type="EMBL" id="CM023471">
    <property type="protein sequence ID" value="KAH7964886.1"/>
    <property type="molecule type" value="Genomic_DNA"/>
</dbReference>
<organism evidence="1 2">
    <name type="scientific">Dermacentor silvarum</name>
    <name type="common">Tick</name>
    <dbReference type="NCBI Taxonomy" id="543639"/>
    <lineage>
        <taxon>Eukaryota</taxon>
        <taxon>Metazoa</taxon>
        <taxon>Ecdysozoa</taxon>
        <taxon>Arthropoda</taxon>
        <taxon>Chelicerata</taxon>
        <taxon>Arachnida</taxon>
        <taxon>Acari</taxon>
        <taxon>Parasitiformes</taxon>
        <taxon>Ixodida</taxon>
        <taxon>Ixodoidea</taxon>
        <taxon>Ixodidae</taxon>
        <taxon>Rhipicephalinae</taxon>
        <taxon>Dermacentor</taxon>
    </lineage>
</organism>
<name>A0ACB8DA29_DERSI</name>
<accession>A0ACB8DA29</accession>